<evidence type="ECO:0000313" key="2">
    <source>
        <dbReference type="Proteomes" id="UP001054945"/>
    </source>
</evidence>
<accession>A0AAV4MHI2</accession>
<dbReference type="EMBL" id="BPLR01002190">
    <property type="protein sequence ID" value="GIX71097.1"/>
    <property type="molecule type" value="Genomic_DNA"/>
</dbReference>
<keyword evidence="2" id="KW-1185">Reference proteome</keyword>
<dbReference type="Proteomes" id="UP001054945">
    <property type="component" value="Unassembled WGS sequence"/>
</dbReference>
<organism evidence="1 2">
    <name type="scientific">Caerostris extrusa</name>
    <name type="common">Bark spider</name>
    <name type="synonym">Caerostris bankana</name>
    <dbReference type="NCBI Taxonomy" id="172846"/>
    <lineage>
        <taxon>Eukaryota</taxon>
        <taxon>Metazoa</taxon>
        <taxon>Ecdysozoa</taxon>
        <taxon>Arthropoda</taxon>
        <taxon>Chelicerata</taxon>
        <taxon>Arachnida</taxon>
        <taxon>Araneae</taxon>
        <taxon>Araneomorphae</taxon>
        <taxon>Entelegynae</taxon>
        <taxon>Araneoidea</taxon>
        <taxon>Araneidae</taxon>
        <taxon>Caerostris</taxon>
    </lineage>
</organism>
<comment type="caution">
    <text evidence="1">The sequence shown here is derived from an EMBL/GenBank/DDBJ whole genome shotgun (WGS) entry which is preliminary data.</text>
</comment>
<name>A0AAV4MHI2_CAEEX</name>
<feature type="non-terminal residue" evidence="1">
    <location>
        <position position="65"/>
    </location>
</feature>
<proteinExistence type="predicted"/>
<dbReference type="AlphaFoldDB" id="A0AAV4MHI2"/>
<protein>
    <submittedName>
        <fullName evidence="1">Uncharacterized protein</fullName>
    </submittedName>
</protein>
<gene>
    <name evidence="1" type="ORF">CEXT_155011</name>
</gene>
<sequence>MGQNPNSREESQLLLTLTSWQFRNVNQRADMGPQPLQITAVSYSHVETKCLVQEHRKFLRVHLQG</sequence>
<reference evidence="1 2" key="1">
    <citation type="submission" date="2021-06" db="EMBL/GenBank/DDBJ databases">
        <title>Caerostris extrusa draft genome.</title>
        <authorList>
            <person name="Kono N."/>
            <person name="Arakawa K."/>
        </authorList>
    </citation>
    <scope>NUCLEOTIDE SEQUENCE [LARGE SCALE GENOMIC DNA]</scope>
</reference>
<evidence type="ECO:0000313" key="1">
    <source>
        <dbReference type="EMBL" id="GIX71097.1"/>
    </source>
</evidence>